<evidence type="ECO:0000256" key="1">
    <source>
        <dbReference type="SAM" id="Phobius"/>
    </source>
</evidence>
<keyword evidence="3" id="KW-1185">Reference proteome</keyword>
<reference evidence="2 3" key="1">
    <citation type="submission" date="2019-06" db="EMBL/GenBank/DDBJ databases">
        <title>Persicimonas caeni gen. nov., sp. nov., a predatory bacterium isolated from solar saltern.</title>
        <authorList>
            <person name="Wang S."/>
        </authorList>
    </citation>
    <scope>NUCLEOTIDE SEQUENCE [LARGE SCALE GENOMIC DNA]</scope>
    <source>
        <strain evidence="2 3">YN101</strain>
    </source>
</reference>
<dbReference type="EMBL" id="CP041186">
    <property type="protein sequence ID" value="QDG53930.1"/>
    <property type="molecule type" value="Genomic_DNA"/>
</dbReference>
<keyword evidence="1" id="KW-1133">Transmembrane helix</keyword>
<gene>
    <name evidence="2" type="ORF">FIV42_25255</name>
</gene>
<evidence type="ECO:0000313" key="2">
    <source>
        <dbReference type="EMBL" id="QDG53930.1"/>
    </source>
</evidence>
<accession>A0A5B8YC77</accession>
<name>A0A4Y6Q0C2_PERCE</name>
<keyword evidence="1" id="KW-0812">Transmembrane</keyword>
<feature type="transmembrane region" description="Helical" evidence="1">
    <location>
        <begin position="20"/>
        <end position="42"/>
    </location>
</feature>
<accession>A0A4Y6Q0C2</accession>
<protein>
    <submittedName>
        <fullName evidence="2">Uncharacterized protein</fullName>
    </submittedName>
</protein>
<dbReference type="AlphaFoldDB" id="A0A4Y6Q0C2"/>
<keyword evidence="1" id="KW-0472">Membrane</keyword>
<proteinExistence type="predicted"/>
<sequence length="266" mass="29444">MSDDASPTSTHHQSLLERSSAVLAVCVLASALAHIAFLQLAFHRSDSDPDLLERQFGRRVDSEALSDVYFRFEETFYPEGRLPWQEYQPPPERLDGHLAPSPRHLSYVLLSKPGVSLLEELSFGTAGFGSLGAEQHPVERGKGRWLAEVTHVEVDGFLPEHKATAIAERTLDRLIECFEQRAQHAAGRQGTYTFTGRLFIDPNYGMKSASLTQTAFEQLDDTDRLDECLEQVLRAASTPRFSGSSQSVVDLSIEMSHTPDGSGAEP</sequence>
<evidence type="ECO:0000313" key="3">
    <source>
        <dbReference type="Proteomes" id="UP000315995"/>
    </source>
</evidence>
<dbReference type="Proteomes" id="UP000315995">
    <property type="component" value="Chromosome"/>
</dbReference>
<organism evidence="2 3">
    <name type="scientific">Persicimonas caeni</name>
    <dbReference type="NCBI Taxonomy" id="2292766"/>
    <lineage>
        <taxon>Bacteria</taxon>
        <taxon>Deltaproteobacteria</taxon>
        <taxon>Bradymonadales</taxon>
        <taxon>Bradymonadaceae</taxon>
        <taxon>Persicimonas</taxon>
    </lineage>
</organism>
<dbReference type="RefSeq" id="WP_141200380.1">
    <property type="nucleotide sequence ID" value="NZ_CP041186.1"/>
</dbReference>